<evidence type="ECO:0000313" key="2">
    <source>
        <dbReference type="Proteomes" id="UP000238362"/>
    </source>
</evidence>
<gene>
    <name evidence="1" type="ORF">B0I33_1136</name>
</gene>
<dbReference type="OrthoDB" id="4553528at2"/>
<keyword evidence="2" id="KW-1185">Reference proteome</keyword>
<dbReference type="AlphaFoldDB" id="A0A2T0LLC3"/>
<name>A0A2T0LLC3_9PSEU</name>
<sequence length="147" mass="16467">MNPRNRRQSVVTIHDGRTHVVALCRGFRDGLPVFGWGEAPATLLTRTQLRAAGLRPNGQDPVALLVFRHHRPYARETVAELFSTERAAPRRVPSPAQRRALAFALRARRVCVECAREKDYCVPTSTRQCWDCFEAEAADATDALEVA</sequence>
<dbReference type="Proteomes" id="UP000238362">
    <property type="component" value="Unassembled WGS sequence"/>
</dbReference>
<accession>A0A2T0LLC3</accession>
<reference evidence="1 2" key="1">
    <citation type="submission" date="2018-03" db="EMBL/GenBank/DDBJ databases">
        <title>Genomic Encyclopedia of Type Strains, Phase III (KMG-III): the genomes of soil and plant-associated and newly described type strains.</title>
        <authorList>
            <person name="Whitman W."/>
        </authorList>
    </citation>
    <scope>NUCLEOTIDE SEQUENCE [LARGE SCALE GENOMIC DNA]</scope>
    <source>
        <strain evidence="1 2">CGMCC 4.7125</strain>
    </source>
</reference>
<dbReference type="EMBL" id="PVNH01000013">
    <property type="protein sequence ID" value="PRX43843.1"/>
    <property type="molecule type" value="Genomic_DNA"/>
</dbReference>
<organism evidence="1 2">
    <name type="scientific">Prauserella shujinwangii</name>
    <dbReference type="NCBI Taxonomy" id="1453103"/>
    <lineage>
        <taxon>Bacteria</taxon>
        <taxon>Bacillati</taxon>
        <taxon>Actinomycetota</taxon>
        <taxon>Actinomycetes</taxon>
        <taxon>Pseudonocardiales</taxon>
        <taxon>Pseudonocardiaceae</taxon>
        <taxon>Prauserella</taxon>
    </lineage>
</organism>
<dbReference type="RefSeq" id="WP_106181757.1">
    <property type="nucleotide sequence ID" value="NZ_PVNH01000013.1"/>
</dbReference>
<protein>
    <submittedName>
        <fullName evidence="1">Uncharacterized protein</fullName>
    </submittedName>
</protein>
<comment type="caution">
    <text evidence="1">The sequence shown here is derived from an EMBL/GenBank/DDBJ whole genome shotgun (WGS) entry which is preliminary data.</text>
</comment>
<proteinExistence type="predicted"/>
<dbReference type="NCBIfam" id="NF041638">
    <property type="entry name" value="QRL_CxxC_CxxC"/>
    <property type="match status" value="1"/>
</dbReference>
<dbReference type="InterPro" id="IPR048142">
    <property type="entry name" value="QRL_CxxC_CxxC"/>
</dbReference>
<evidence type="ECO:0000313" key="1">
    <source>
        <dbReference type="EMBL" id="PRX43843.1"/>
    </source>
</evidence>